<dbReference type="EMBL" id="AMZO01000016">
    <property type="protein sequence ID" value="ELR65640.1"/>
    <property type="molecule type" value="Genomic_DNA"/>
</dbReference>
<proteinExistence type="predicted"/>
<evidence type="ECO:0000313" key="3">
    <source>
        <dbReference type="EMBL" id="ELR65640.1"/>
    </source>
</evidence>
<feature type="coiled-coil region" evidence="1">
    <location>
        <begin position="121"/>
        <end position="148"/>
    </location>
</feature>
<name>L8J9T7_9GAMM</name>
<feature type="transmembrane region" description="Helical" evidence="2">
    <location>
        <begin position="151"/>
        <end position="169"/>
    </location>
</feature>
<evidence type="ECO:0000256" key="2">
    <source>
        <dbReference type="SAM" id="Phobius"/>
    </source>
</evidence>
<dbReference type="AlphaFoldDB" id="L8J9T7"/>
<reference evidence="3 4" key="1">
    <citation type="submission" date="2012-12" db="EMBL/GenBank/DDBJ databases">
        <title>Genome Assembly of Photobacterium sp. AK15.</title>
        <authorList>
            <person name="Khatri I."/>
            <person name="Vaidya B."/>
            <person name="Srinivas T.N.R."/>
            <person name="Subramanian S."/>
            <person name="Pinnaka A."/>
        </authorList>
    </citation>
    <scope>NUCLEOTIDE SEQUENCE [LARGE SCALE GENOMIC DNA]</scope>
    <source>
        <strain evidence="3 4">AK15</strain>
    </source>
</reference>
<dbReference type="Proteomes" id="UP000011134">
    <property type="component" value="Unassembled WGS sequence"/>
</dbReference>
<dbReference type="PATRIC" id="fig|1056511.3.peg.2212"/>
<evidence type="ECO:0000256" key="1">
    <source>
        <dbReference type="SAM" id="Coils"/>
    </source>
</evidence>
<feature type="transmembrane region" description="Helical" evidence="2">
    <location>
        <begin position="70"/>
        <end position="89"/>
    </location>
</feature>
<accession>L8J9T7</accession>
<dbReference type="OrthoDB" id="5816184at2"/>
<keyword evidence="2" id="KW-0812">Transmembrane</keyword>
<dbReference type="RefSeq" id="WP_007465550.1">
    <property type="nucleotide sequence ID" value="NZ_AMZO01000016.1"/>
</dbReference>
<organism evidence="3 4">
    <name type="scientific">Photobacterium marinum</name>
    <dbReference type="NCBI Taxonomy" id="1056511"/>
    <lineage>
        <taxon>Bacteria</taxon>
        <taxon>Pseudomonadati</taxon>
        <taxon>Pseudomonadota</taxon>
        <taxon>Gammaproteobacteria</taxon>
        <taxon>Vibrionales</taxon>
        <taxon>Vibrionaceae</taxon>
        <taxon>Photobacterium</taxon>
    </lineage>
</organism>
<evidence type="ECO:0000313" key="4">
    <source>
        <dbReference type="Proteomes" id="UP000011134"/>
    </source>
</evidence>
<protein>
    <submittedName>
        <fullName evidence="3">Uncharacterized protein</fullName>
    </submittedName>
</protein>
<keyword evidence="1" id="KW-0175">Coiled coil</keyword>
<comment type="caution">
    <text evidence="3">The sequence shown here is derived from an EMBL/GenBank/DDBJ whole genome shotgun (WGS) entry which is preliminary data.</text>
</comment>
<keyword evidence="2" id="KW-1133">Transmembrane helix</keyword>
<feature type="transmembrane region" description="Helical" evidence="2">
    <location>
        <begin position="39"/>
        <end position="58"/>
    </location>
</feature>
<sequence length="170" mass="18834">MQAINRQGEVFIAKVNELKSRHAEELLLLGQVENKCSRLFVVVTAILVALAIAMMLKSQSLFSPSFPIEWIRLVALLIAVFAFVCSWGHTLLALKIEAFPSANNQHASSMHRSSGFSHKVSSEDEEVLEKLSEAIKEKERNIGLAYEELTMGAWFMGITVAVSIGMKLLS</sequence>
<keyword evidence="2" id="KW-0472">Membrane</keyword>
<gene>
    <name evidence="3" type="ORF">C942_00723</name>
</gene>
<keyword evidence="4" id="KW-1185">Reference proteome</keyword>